<accession>A0A849KU40</accession>
<comment type="caution">
    <text evidence="1">The sequence shown here is derived from an EMBL/GenBank/DDBJ whole genome shotgun (WGS) entry which is preliminary data.</text>
</comment>
<keyword evidence="2" id="KW-1185">Reference proteome</keyword>
<dbReference type="AlphaFoldDB" id="A0A849KU40"/>
<proteinExistence type="predicted"/>
<name>A0A849KU40_9HYPH</name>
<dbReference type="EMBL" id="JABFCY010000024">
    <property type="protein sequence ID" value="NNU63367.1"/>
    <property type="molecule type" value="Genomic_DNA"/>
</dbReference>
<reference evidence="1 2" key="1">
    <citation type="submission" date="2020-05" db="EMBL/GenBank/DDBJ databases">
        <title>Draft Genome Sequence of Ochrobactrum soli Isolated from Stable Fly Gut.</title>
        <authorList>
            <person name="Pileggi M.T."/>
            <person name="Vazhakkala L.J."/>
            <person name="Wong C.N."/>
        </authorList>
    </citation>
    <scope>NUCLEOTIDE SEQUENCE [LARGE SCALE GENOMIC DNA]</scope>
    <source>
        <strain evidence="1 2">MTP-C0764</strain>
    </source>
</reference>
<gene>
    <name evidence="1" type="ORF">HKX02_24370</name>
</gene>
<protein>
    <submittedName>
        <fullName evidence="1">DUF2285 domain-containing protein</fullName>
    </submittedName>
</protein>
<evidence type="ECO:0000313" key="2">
    <source>
        <dbReference type="Proteomes" id="UP000574931"/>
    </source>
</evidence>
<dbReference type="RefSeq" id="WP_171319660.1">
    <property type="nucleotide sequence ID" value="NZ_JABFCY010000024.1"/>
</dbReference>
<dbReference type="Proteomes" id="UP000574931">
    <property type="component" value="Unassembled WGS sequence"/>
</dbReference>
<organism evidence="1 2">
    <name type="scientific">Ochrobactrum soli</name>
    <dbReference type="NCBI Taxonomy" id="2448455"/>
    <lineage>
        <taxon>Bacteria</taxon>
        <taxon>Pseudomonadati</taxon>
        <taxon>Pseudomonadota</taxon>
        <taxon>Alphaproteobacteria</taxon>
        <taxon>Hyphomicrobiales</taxon>
        <taxon>Brucellaceae</taxon>
        <taxon>Brucella/Ochrobactrum group</taxon>
        <taxon>Ochrobactrum</taxon>
    </lineage>
</organism>
<evidence type="ECO:0000313" key="1">
    <source>
        <dbReference type="EMBL" id="NNU63367.1"/>
    </source>
</evidence>
<sequence>MNTVPAFEESPPFVDAITSYDLQHRITYLRLLDAQDDGADWREAVKIILGLDAASDPDFAKRVHDNHLARAEWMTKIGWRYLLEGRYAH</sequence>